<evidence type="ECO:0000256" key="1">
    <source>
        <dbReference type="SAM" id="Coils"/>
    </source>
</evidence>
<dbReference type="AlphaFoldDB" id="G3AMS7"/>
<dbReference type="KEGG" id="spaa:SPAPADRAFT_50395"/>
<gene>
    <name evidence="3" type="ORF">SPAPADRAFT_50395</name>
</gene>
<dbReference type="GeneID" id="18871436"/>
<dbReference type="EMBL" id="GL996501">
    <property type="protein sequence ID" value="EGW33521.1"/>
    <property type="molecule type" value="Genomic_DNA"/>
</dbReference>
<feature type="compositionally biased region" description="Pro residues" evidence="2">
    <location>
        <begin position="373"/>
        <end position="395"/>
    </location>
</feature>
<keyword evidence="4" id="KW-1185">Reference proteome</keyword>
<feature type="coiled-coil region" evidence="1">
    <location>
        <begin position="176"/>
        <end position="228"/>
    </location>
</feature>
<dbReference type="InParanoid" id="G3AMS7"/>
<feature type="region of interest" description="Disordered" evidence="2">
    <location>
        <begin position="231"/>
        <end position="257"/>
    </location>
</feature>
<feature type="region of interest" description="Disordered" evidence="2">
    <location>
        <begin position="366"/>
        <end position="420"/>
    </location>
</feature>
<sequence>MANLDESTEEINRRFGIPNLNNRKSTFPDLTLASLSDEDIDFDKDLGLNSSGILDSNTRNNSPKKSNMRNYGSPPKRVSNDYQDHMYRMRSNPSSPIKHKKTPNRRNLFYEDLNEPTENFEFAGTHAEVGDIGAKKIKAAIDGLSSRKPDQDVNYRDLYNDAHKLSTQLVVKSAGLEKENARLRDIERKNNQTIAELQNWVTSLQEKTKKYKQLYLKAKKKLDEVDQERTEEVVEKVNIPSQPQQERPSSRTKESVGVPLDEVKSLLENLNGSIEKLINKDNTEPKPTVDEKIIHDICEELVRKVKHGLDATPTDPEPPVQYFSTQPRPAFTSTQVPNPPPTNPPSTTYVPYAPIPEPFVAPAATTPSTAAAAPPPPTTNVPVPAPAPSSSPSPAPVSTHAPVQSTQPDAEAPKSTPEEPPITHAQLKELINALTNQKLADPVDEKDPHIYVDCRLCFNAKDKSNIKDGICKRCTKEVMSCDTTLNKLGGGWLPQ</sequence>
<dbReference type="HOGENOM" id="CLU_551157_0_0_1"/>
<name>G3AMS7_SPAPN</name>
<dbReference type="OrthoDB" id="10538103at2759"/>
<evidence type="ECO:0000313" key="4">
    <source>
        <dbReference type="Proteomes" id="UP000000709"/>
    </source>
</evidence>
<organism evidence="4">
    <name type="scientific">Spathaspora passalidarum (strain NRRL Y-27907 / 11-Y1)</name>
    <dbReference type="NCBI Taxonomy" id="619300"/>
    <lineage>
        <taxon>Eukaryota</taxon>
        <taxon>Fungi</taxon>
        <taxon>Dikarya</taxon>
        <taxon>Ascomycota</taxon>
        <taxon>Saccharomycotina</taxon>
        <taxon>Pichiomycetes</taxon>
        <taxon>Debaryomycetaceae</taxon>
        <taxon>Spathaspora</taxon>
    </lineage>
</organism>
<accession>G3AMS7</accession>
<feature type="region of interest" description="Disordered" evidence="2">
    <location>
        <begin position="309"/>
        <end position="351"/>
    </location>
</feature>
<keyword evidence="1" id="KW-0175">Coiled coil</keyword>
<protein>
    <submittedName>
        <fullName evidence="3">Uncharacterized protein</fullName>
    </submittedName>
</protein>
<evidence type="ECO:0000256" key="2">
    <source>
        <dbReference type="SAM" id="MobiDB-lite"/>
    </source>
</evidence>
<evidence type="ECO:0000313" key="3">
    <source>
        <dbReference type="EMBL" id="EGW33521.1"/>
    </source>
</evidence>
<reference evidence="3 4" key="1">
    <citation type="journal article" date="2011" name="Proc. Natl. Acad. Sci. U.S.A.">
        <title>Comparative genomics of xylose-fermenting fungi for enhanced biofuel production.</title>
        <authorList>
            <person name="Wohlbach D.J."/>
            <person name="Kuo A."/>
            <person name="Sato T.K."/>
            <person name="Potts K.M."/>
            <person name="Salamov A.A."/>
            <person name="LaButti K.M."/>
            <person name="Sun H."/>
            <person name="Clum A."/>
            <person name="Pangilinan J.L."/>
            <person name="Lindquist E.A."/>
            <person name="Lucas S."/>
            <person name="Lapidus A."/>
            <person name="Jin M."/>
            <person name="Gunawan C."/>
            <person name="Balan V."/>
            <person name="Dale B.E."/>
            <person name="Jeffries T.W."/>
            <person name="Zinkel R."/>
            <person name="Barry K.W."/>
            <person name="Grigoriev I.V."/>
            <person name="Gasch A.P."/>
        </authorList>
    </citation>
    <scope>NUCLEOTIDE SEQUENCE [LARGE SCALE GENOMIC DNA]</scope>
    <source>
        <strain evidence="4">NRRL Y-27907 / 11-Y1</strain>
    </source>
</reference>
<feature type="region of interest" description="Disordered" evidence="2">
    <location>
        <begin position="47"/>
        <end position="80"/>
    </location>
</feature>
<dbReference type="Proteomes" id="UP000000709">
    <property type="component" value="Unassembled WGS sequence"/>
</dbReference>
<dbReference type="RefSeq" id="XP_007375036.1">
    <property type="nucleotide sequence ID" value="XM_007374974.1"/>
</dbReference>
<feature type="compositionally biased region" description="Polar residues" evidence="2">
    <location>
        <begin position="48"/>
        <end position="70"/>
    </location>
</feature>
<proteinExistence type="predicted"/>